<comment type="caution">
    <text evidence="1">The sequence shown here is derived from an EMBL/GenBank/DDBJ whole genome shotgun (WGS) entry which is preliminary data.</text>
</comment>
<reference evidence="1" key="1">
    <citation type="journal article" date="2023" name="Science">
        <title>Genome structures resolve the early diversification of teleost fishes.</title>
        <authorList>
            <person name="Parey E."/>
            <person name="Louis A."/>
            <person name="Montfort J."/>
            <person name="Bouchez O."/>
            <person name="Roques C."/>
            <person name="Iampietro C."/>
            <person name="Lluch J."/>
            <person name="Castinel A."/>
            <person name="Donnadieu C."/>
            <person name="Desvignes T."/>
            <person name="Floi Bucao C."/>
            <person name="Jouanno E."/>
            <person name="Wen M."/>
            <person name="Mejri S."/>
            <person name="Dirks R."/>
            <person name="Jansen H."/>
            <person name="Henkel C."/>
            <person name="Chen W.J."/>
            <person name="Zahm M."/>
            <person name="Cabau C."/>
            <person name="Klopp C."/>
            <person name="Thompson A.W."/>
            <person name="Robinson-Rechavi M."/>
            <person name="Braasch I."/>
            <person name="Lecointre G."/>
            <person name="Bobe J."/>
            <person name="Postlethwait J.H."/>
            <person name="Berthelot C."/>
            <person name="Roest Crollius H."/>
            <person name="Guiguen Y."/>
        </authorList>
    </citation>
    <scope>NUCLEOTIDE SEQUENCE</scope>
    <source>
        <strain evidence="1">WJC10195</strain>
    </source>
</reference>
<keyword evidence="2" id="KW-1185">Reference proteome</keyword>
<protein>
    <submittedName>
        <fullName evidence="1">Uncharacterized protein</fullName>
    </submittedName>
</protein>
<sequence>MLLNLSIGFLEKEIVKTNIAITASCEIVTVPCPRDVLELELTELKVQKPGRWGSAAERCSGLARRPLLGRAGITPGGSSSPYPAGTASALLQSRQELLAQGRRDRLSAFPC</sequence>
<accession>A0A9Q1J9G5</accession>
<dbReference type="EMBL" id="JAINUF010000002">
    <property type="protein sequence ID" value="KAJ8375376.1"/>
    <property type="molecule type" value="Genomic_DNA"/>
</dbReference>
<gene>
    <name evidence="1" type="ORF">SKAU_G00059560</name>
</gene>
<dbReference type="Proteomes" id="UP001152622">
    <property type="component" value="Chromosome 2"/>
</dbReference>
<name>A0A9Q1J9G5_SYNKA</name>
<proteinExistence type="predicted"/>
<organism evidence="1 2">
    <name type="scientific">Synaphobranchus kaupii</name>
    <name type="common">Kaup's arrowtooth eel</name>
    <dbReference type="NCBI Taxonomy" id="118154"/>
    <lineage>
        <taxon>Eukaryota</taxon>
        <taxon>Metazoa</taxon>
        <taxon>Chordata</taxon>
        <taxon>Craniata</taxon>
        <taxon>Vertebrata</taxon>
        <taxon>Euteleostomi</taxon>
        <taxon>Actinopterygii</taxon>
        <taxon>Neopterygii</taxon>
        <taxon>Teleostei</taxon>
        <taxon>Anguilliformes</taxon>
        <taxon>Synaphobranchidae</taxon>
        <taxon>Synaphobranchus</taxon>
    </lineage>
</organism>
<dbReference type="AlphaFoldDB" id="A0A9Q1J9G5"/>
<evidence type="ECO:0000313" key="2">
    <source>
        <dbReference type="Proteomes" id="UP001152622"/>
    </source>
</evidence>
<evidence type="ECO:0000313" key="1">
    <source>
        <dbReference type="EMBL" id="KAJ8375376.1"/>
    </source>
</evidence>